<reference evidence="1" key="1">
    <citation type="submission" date="2014-05" db="EMBL/GenBank/DDBJ databases">
        <authorList>
            <person name="Chronopoulou M."/>
        </authorList>
    </citation>
    <scope>NUCLEOTIDE SEQUENCE</scope>
    <source>
        <tissue evidence="1">Whole organism</tissue>
    </source>
</reference>
<name>A0A0K2UFP9_LEPSM</name>
<sequence length="79" mass="9487">MSSWYSVFSSRKKYDTEILMCAYGGYHYIEQKNILEKLIEVMEKVRKCGTEKHSWPFQRAMKSGFARKFVFSLASNRWF</sequence>
<proteinExistence type="predicted"/>
<protein>
    <submittedName>
        <fullName evidence="1">Uncharacterized protein</fullName>
    </submittedName>
</protein>
<organism evidence="1">
    <name type="scientific">Lepeophtheirus salmonis</name>
    <name type="common">Salmon louse</name>
    <name type="synonym">Caligus salmonis</name>
    <dbReference type="NCBI Taxonomy" id="72036"/>
    <lineage>
        <taxon>Eukaryota</taxon>
        <taxon>Metazoa</taxon>
        <taxon>Ecdysozoa</taxon>
        <taxon>Arthropoda</taxon>
        <taxon>Crustacea</taxon>
        <taxon>Multicrustacea</taxon>
        <taxon>Hexanauplia</taxon>
        <taxon>Copepoda</taxon>
        <taxon>Siphonostomatoida</taxon>
        <taxon>Caligidae</taxon>
        <taxon>Lepeophtheirus</taxon>
    </lineage>
</organism>
<dbReference type="AlphaFoldDB" id="A0A0K2UFP9"/>
<evidence type="ECO:0000313" key="1">
    <source>
        <dbReference type="EMBL" id="CDW36870.1"/>
    </source>
</evidence>
<accession>A0A0K2UFP9</accession>
<dbReference type="EMBL" id="HACA01019509">
    <property type="protein sequence ID" value="CDW36870.1"/>
    <property type="molecule type" value="Transcribed_RNA"/>
</dbReference>